<dbReference type="OrthoDB" id="548867at2759"/>
<protein>
    <submittedName>
        <fullName evidence="1">13534_t:CDS:1</fullName>
    </submittedName>
</protein>
<dbReference type="EMBL" id="CAJVPS010048661">
    <property type="protein sequence ID" value="CAG8764956.1"/>
    <property type="molecule type" value="Genomic_DNA"/>
</dbReference>
<comment type="caution">
    <text evidence="1">The sequence shown here is derived from an EMBL/GenBank/DDBJ whole genome shotgun (WGS) entry which is preliminary data.</text>
</comment>
<reference evidence="1" key="1">
    <citation type="submission" date="2021-06" db="EMBL/GenBank/DDBJ databases">
        <authorList>
            <person name="Kallberg Y."/>
            <person name="Tangrot J."/>
            <person name="Rosling A."/>
        </authorList>
    </citation>
    <scope>NUCLEOTIDE SEQUENCE</scope>
    <source>
        <strain evidence="1">FL130A</strain>
    </source>
</reference>
<keyword evidence="2" id="KW-1185">Reference proteome</keyword>
<evidence type="ECO:0000313" key="1">
    <source>
        <dbReference type="EMBL" id="CAG8764956.1"/>
    </source>
</evidence>
<accession>A0A9N9NVN5</accession>
<organism evidence="1 2">
    <name type="scientific">Ambispora leptoticha</name>
    <dbReference type="NCBI Taxonomy" id="144679"/>
    <lineage>
        <taxon>Eukaryota</taxon>
        <taxon>Fungi</taxon>
        <taxon>Fungi incertae sedis</taxon>
        <taxon>Mucoromycota</taxon>
        <taxon>Glomeromycotina</taxon>
        <taxon>Glomeromycetes</taxon>
        <taxon>Archaeosporales</taxon>
        <taxon>Ambisporaceae</taxon>
        <taxon>Ambispora</taxon>
    </lineage>
</organism>
<name>A0A9N9NVN5_9GLOM</name>
<feature type="non-terminal residue" evidence="1">
    <location>
        <position position="1"/>
    </location>
</feature>
<evidence type="ECO:0000313" key="2">
    <source>
        <dbReference type="Proteomes" id="UP000789508"/>
    </source>
</evidence>
<feature type="non-terminal residue" evidence="1">
    <location>
        <position position="56"/>
    </location>
</feature>
<gene>
    <name evidence="1" type="ORF">ALEPTO_LOCUS13825</name>
</gene>
<dbReference type="Proteomes" id="UP000789508">
    <property type="component" value="Unassembled WGS sequence"/>
</dbReference>
<sequence>EEIFAFERAVSRLVEMQGTEWIVNTIVCIKDQKHIEHTLPPHFEHPSTELASRTAP</sequence>
<proteinExistence type="predicted"/>
<dbReference type="AlphaFoldDB" id="A0A9N9NVN5"/>